<sequence length="278" mass="30604">MTDTSFQSGATRSGELETILEWEGRLDNARIREVLGVKSVWASRLIAELVERLGTRVRRPQKHGPLIAAGASSRKKGSPDEYLRLLATSPEGLAGQSLVHDARVDMTSVAPPVFAAVRYAAQSGTGLQIVYRSMSTPEGQTRLVFPHALVRAPRRWHMRAWCNSREAFRDFVLARIDGVQAAPVAAPRHPKDDKAWHHLVDLTVVPHPSLTSAQQALIAAEYFPGARARRLRVREALAPYILQDLRVAIDPVREQPPAYQLLLAPASSAAHFKAGGRV</sequence>
<dbReference type="Pfam" id="PF13280">
    <property type="entry name" value="WYL"/>
    <property type="match status" value="1"/>
</dbReference>
<dbReference type="PANTHER" id="PTHR34580">
    <property type="match status" value="1"/>
</dbReference>
<dbReference type="InterPro" id="IPR059020">
    <property type="entry name" value="CapW_CTD"/>
</dbReference>
<organism evidence="3 4">
    <name type="scientific">Variovorax rhizosphaerae</name>
    <dbReference type="NCBI Taxonomy" id="1836200"/>
    <lineage>
        <taxon>Bacteria</taxon>
        <taxon>Pseudomonadati</taxon>
        <taxon>Pseudomonadota</taxon>
        <taxon>Betaproteobacteria</taxon>
        <taxon>Burkholderiales</taxon>
        <taxon>Comamonadaceae</taxon>
        <taxon>Variovorax</taxon>
    </lineage>
</organism>
<dbReference type="RefSeq" id="WP_340345430.1">
    <property type="nucleotide sequence ID" value="NZ_JBBKZT010000013.1"/>
</dbReference>
<accession>A0ABU8WRL7</accession>
<dbReference type="PROSITE" id="PS52050">
    <property type="entry name" value="WYL"/>
    <property type="match status" value="1"/>
</dbReference>
<dbReference type="InterPro" id="IPR051534">
    <property type="entry name" value="CBASS_pafABC_assoc_protein"/>
</dbReference>
<dbReference type="EMBL" id="JBBKZT010000013">
    <property type="protein sequence ID" value="MEJ8850188.1"/>
    <property type="molecule type" value="Genomic_DNA"/>
</dbReference>
<protein>
    <submittedName>
        <fullName evidence="3">WYL domain-containing protein</fullName>
    </submittedName>
</protein>
<feature type="domain" description="DNA-binding transcriptional repressor CapW C-terminal dimerisation" evidence="2">
    <location>
        <begin position="200"/>
        <end position="264"/>
    </location>
</feature>
<dbReference type="InterPro" id="IPR026881">
    <property type="entry name" value="WYL_dom"/>
</dbReference>
<dbReference type="Pfam" id="PF26107">
    <property type="entry name" value="BrxR_CTD"/>
    <property type="match status" value="1"/>
</dbReference>
<evidence type="ECO:0000259" key="1">
    <source>
        <dbReference type="Pfam" id="PF13280"/>
    </source>
</evidence>
<dbReference type="PANTHER" id="PTHR34580:SF3">
    <property type="entry name" value="PROTEIN PAFB"/>
    <property type="match status" value="1"/>
</dbReference>
<evidence type="ECO:0000313" key="3">
    <source>
        <dbReference type="EMBL" id="MEJ8850188.1"/>
    </source>
</evidence>
<name>A0ABU8WRL7_9BURK</name>
<evidence type="ECO:0000313" key="4">
    <source>
        <dbReference type="Proteomes" id="UP001385892"/>
    </source>
</evidence>
<gene>
    <name evidence="3" type="ORF">WKW82_26345</name>
</gene>
<comment type="caution">
    <text evidence="3">The sequence shown here is derived from an EMBL/GenBank/DDBJ whole genome shotgun (WGS) entry which is preliminary data.</text>
</comment>
<evidence type="ECO:0000259" key="2">
    <source>
        <dbReference type="Pfam" id="PF26107"/>
    </source>
</evidence>
<keyword evidence="4" id="KW-1185">Reference proteome</keyword>
<reference evidence="3 4" key="1">
    <citation type="submission" date="2024-03" db="EMBL/GenBank/DDBJ databases">
        <title>Novel species of the genus Variovorax.</title>
        <authorList>
            <person name="Liu Q."/>
            <person name="Xin Y.-H."/>
        </authorList>
    </citation>
    <scope>NUCLEOTIDE SEQUENCE [LARGE SCALE GENOMIC DNA]</scope>
    <source>
        <strain evidence="3 4">KACC 18900</strain>
    </source>
</reference>
<dbReference type="Proteomes" id="UP001385892">
    <property type="component" value="Unassembled WGS sequence"/>
</dbReference>
<feature type="domain" description="WYL" evidence="1">
    <location>
        <begin position="113"/>
        <end position="180"/>
    </location>
</feature>
<proteinExistence type="predicted"/>